<dbReference type="InterPro" id="IPR041588">
    <property type="entry name" value="Integrase_H2C2"/>
</dbReference>
<dbReference type="WBParaSite" id="nRc.2.0.1.t00411-RA">
    <property type="protein sequence ID" value="nRc.2.0.1.t00411-RA"/>
    <property type="gene ID" value="nRc.2.0.1.g00411"/>
</dbReference>
<dbReference type="AlphaFoldDB" id="A0A915HGI5"/>
<dbReference type="Proteomes" id="UP000887565">
    <property type="component" value="Unplaced"/>
</dbReference>
<keyword evidence="3" id="KW-1185">Reference proteome</keyword>
<dbReference type="Gene3D" id="1.10.340.70">
    <property type="match status" value="1"/>
</dbReference>
<dbReference type="InterPro" id="IPR050951">
    <property type="entry name" value="Retrovirus_Pol_polyprotein"/>
</dbReference>
<dbReference type="EC" id="2.7.7.49" evidence="1"/>
<dbReference type="PANTHER" id="PTHR37984">
    <property type="entry name" value="PROTEIN CBG26694"/>
    <property type="match status" value="1"/>
</dbReference>
<reference evidence="4" key="1">
    <citation type="submission" date="2022-11" db="UniProtKB">
        <authorList>
            <consortium name="WormBaseParasite"/>
        </authorList>
    </citation>
    <scope>IDENTIFICATION</scope>
</reference>
<protein>
    <recommendedName>
        <fullName evidence="1">RNA-directed DNA polymerase</fullName>
        <ecNumber evidence="1">2.7.7.49</ecNumber>
    </recommendedName>
</protein>
<evidence type="ECO:0000313" key="4">
    <source>
        <dbReference type="WBParaSite" id="nRc.2.0.1.t00411-RA"/>
    </source>
</evidence>
<accession>A0A915HGI5</accession>
<dbReference type="Pfam" id="PF17921">
    <property type="entry name" value="Integrase_H2C2"/>
    <property type="match status" value="1"/>
</dbReference>
<dbReference type="GO" id="GO:0003964">
    <property type="term" value="F:RNA-directed DNA polymerase activity"/>
    <property type="evidence" value="ECO:0007669"/>
    <property type="project" value="UniProtKB-EC"/>
</dbReference>
<evidence type="ECO:0000256" key="1">
    <source>
        <dbReference type="ARBA" id="ARBA00012493"/>
    </source>
</evidence>
<organism evidence="3 4">
    <name type="scientific">Romanomermis culicivorax</name>
    <name type="common">Nematode worm</name>
    <dbReference type="NCBI Taxonomy" id="13658"/>
    <lineage>
        <taxon>Eukaryota</taxon>
        <taxon>Metazoa</taxon>
        <taxon>Ecdysozoa</taxon>
        <taxon>Nematoda</taxon>
        <taxon>Enoplea</taxon>
        <taxon>Dorylaimia</taxon>
        <taxon>Mermithida</taxon>
        <taxon>Mermithoidea</taxon>
        <taxon>Mermithidae</taxon>
        <taxon>Romanomermis</taxon>
    </lineage>
</organism>
<evidence type="ECO:0000259" key="2">
    <source>
        <dbReference type="Pfam" id="PF17921"/>
    </source>
</evidence>
<proteinExistence type="predicted"/>
<sequence length="104" mass="11893">MNKAHEGHPGIVRPKIKLREMYWWPSITSDIEETISHCQGCQDSAKSNPQLMIPTDPLPLPKSPWEKIVMDVTGPFVMAPYQNEFAIMVIDYLSSFPEVRLCHP</sequence>
<feature type="domain" description="Integrase zinc-binding" evidence="2">
    <location>
        <begin position="2"/>
        <end position="44"/>
    </location>
</feature>
<dbReference type="PANTHER" id="PTHR37984:SF15">
    <property type="entry name" value="INTEGRASE CATALYTIC DOMAIN-CONTAINING PROTEIN"/>
    <property type="match status" value="1"/>
</dbReference>
<name>A0A915HGI5_ROMCU</name>
<evidence type="ECO:0000313" key="3">
    <source>
        <dbReference type="Proteomes" id="UP000887565"/>
    </source>
</evidence>